<accession>A0A821L516</accession>
<name>A0A821L516_9BILA</name>
<feature type="region of interest" description="Disordered" evidence="1">
    <location>
        <begin position="1"/>
        <end position="49"/>
    </location>
</feature>
<evidence type="ECO:0000313" key="2">
    <source>
        <dbReference type="EMBL" id="CAF4745652.1"/>
    </source>
</evidence>
<sequence length="121" mass="11714">TGQSSTQGSAGTTGPTSETETTFPTIAGSKAAVTTAEGEGSKASTVGAGMSETTSGLGISLASGFPIGRTSIVTGSGSMLSTITGGCFCYRGYSGSVGVSECSASFSKWKEMKSGISGGVV</sequence>
<organism evidence="2 3">
    <name type="scientific">Rotaria socialis</name>
    <dbReference type="NCBI Taxonomy" id="392032"/>
    <lineage>
        <taxon>Eukaryota</taxon>
        <taxon>Metazoa</taxon>
        <taxon>Spiralia</taxon>
        <taxon>Gnathifera</taxon>
        <taxon>Rotifera</taxon>
        <taxon>Eurotatoria</taxon>
        <taxon>Bdelloidea</taxon>
        <taxon>Philodinida</taxon>
        <taxon>Philodinidae</taxon>
        <taxon>Rotaria</taxon>
    </lineage>
</organism>
<dbReference type="Proteomes" id="UP000663873">
    <property type="component" value="Unassembled WGS sequence"/>
</dbReference>
<dbReference type="AlphaFoldDB" id="A0A821L516"/>
<comment type="caution">
    <text evidence="2">The sequence shown here is derived from an EMBL/GenBank/DDBJ whole genome shotgun (WGS) entry which is preliminary data.</text>
</comment>
<protein>
    <submittedName>
        <fullName evidence="2">Uncharacterized protein</fullName>
    </submittedName>
</protein>
<keyword evidence="3" id="KW-1185">Reference proteome</keyword>
<dbReference type="EMBL" id="CAJOBP010039849">
    <property type="protein sequence ID" value="CAF4745652.1"/>
    <property type="molecule type" value="Genomic_DNA"/>
</dbReference>
<gene>
    <name evidence="2" type="ORF">UJA718_LOCUS38626</name>
</gene>
<reference evidence="2" key="1">
    <citation type="submission" date="2021-02" db="EMBL/GenBank/DDBJ databases">
        <authorList>
            <person name="Nowell W R."/>
        </authorList>
    </citation>
    <scope>NUCLEOTIDE SEQUENCE</scope>
</reference>
<evidence type="ECO:0000256" key="1">
    <source>
        <dbReference type="SAM" id="MobiDB-lite"/>
    </source>
</evidence>
<feature type="non-terminal residue" evidence="2">
    <location>
        <position position="1"/>
    </location>
</feature>
<evidence type="ECO:0000313" key="3">
    <source>
        <dbReference type="Proteomes" id="UP000663873"/>
    </source>
</evidence>
<proteinExistence type="predicted"/>
<feature type="compositionally biased region" description="Polar residues" evidence="1">
    <location>
        <begin position="1"/>
        <end position="10"/>
    </location>
</feature>
<feature type="compositionally biased region" description="Low complexity" evidence="1">
    <location>
        <begin position="12"/>
        <end position="25"/>
    </location>
</feature>